<gene>
    <name evidence="6" type="ORF">ACFPFU_20325</name>
</gene>
<evidence type="ECO:0000256" key="4">
    <source>
        <dbReference type="ARBA" id="ARBA00023136"/>
    </source>
</evidence>
<keyword evidence="7" id="KW-1185">Reference proteome</keyword>
<dbReference type="RefSeq" id="WP_377067550.1">
    <property type="nucleotide sequence ID" value="NZ_JBHSJJ010000015.1"/>
</dbReference>
<accession>A0ABV9T5N1</accession>
<proteinExistence type="predicted"/>
<keyword evidence="4 5" id="KW-0472">Membrane</keyword>
<dbReference type="Proteomes" id="UP001595818">
    <property type="component" value="Unassembled WGS sequence"/>
</dbReference>
<organism evidence="6 7">
    <name type="scientific">Negadavirga shengliensis</name>
    <dbReference type="NCBI Taxonomy" id="1389218"/>
    <lineage>
        <taxon>Bacteria</taxon>
        <taxon>Pseudomonadati</taxon>
        <taxon>Bacteroidota</taxon>
        <taxon>Cytophagia</taxon>
        <taxon>Cytophagales</taxon>
        <taxon>Cyclobacteriaceae</taxon>
        <taxon>Negadavirga</taxon>
    </lineage>
</organism>
<evidence type="ECO:0000313" key="6">
    <source>
        <dbReference type="EMBL" id="MFC4874064.1"/>
    </source>
</evidence>
<dbReference type="Pfam" id="PF01040">
    <property type="entry name" value="UbiA"/>
    <property type="match status" value="1"/>
</dbReference>
<name>A0ABV9T5N1_9BACT</name>
<comment type="caution">
    <text evidence="6">The sequence shown here is derived from an EMBL/GenBank/DDBJ whole genome shotgun (WGS) entry which is preliminary data.</text>
</comment>
<feature type="transmembrane region" description="Helical" evidence="5">
    <location>
        <begin position="79"/>
        <end position="107"/>
    </location>
</feature>
<feature type="transmembrane region" description="Helical" evidence="5">
    <location>
        <begin position="200"/>
        <end position="225"/>
    </location>
</feature>
<reference evidence="7" key="1">
    <citation type="journal article" date="2019" name="Int. J. Syst. Evol. Microbiol.">
        <title>The Global Catalogue of Microorganisms (GCM) 10K type strain sequencing project: providing services to taxonomists for standard genome sequencing and annotation.</title>
        <authorList>
            <consortium name="The Broad Institute Genomics Platform"/>
            <consortium name="The Broad Institute Genome Sequencing Center for Infectious Disease"/>
            <person name="Wu L."/>
            <person name="Ma J."/>
        </authorList>
    </citation>
    <scope>NUCLEOTIDE SEQUENCE [LARGE SCALE GENOMIC DNA]</scope>
    <source>
        <strain evidence="7">CGMCC 4.7466</strain>
    </source>
</reference>
<evidence type="ECO:0000256" key="5">
    <source>
        <dbReference type="SAM" id="Phobius"/>
    </source>
</evidence>
<feature type="transmembrane region" description="Helical" evidence="5">
    <location>
        <begin position="127"/>
        <end position="149"/>
    </location>
</feature>
<protein>
    <submittedName>
        <fullName evidence="6">UbiA family prenyltransferase</fullName>
    </submittedName>
</protein>
<evidence type="ECO:0000313" key="7">
    <source>
        <dbReference type="Proteomes" id="UP001595818"/>
    </source>
</evidence>
<feature type="transmembrane region" description="Helical" evidence="5">
    <location>
        <begin position="231"/>
        <end position="254"/>
    </location>
</feature>
<keyword evidence="2 5" id="KW-0812">Transmembrane</keyword>
<dbReference type="InterPro" id="IPR000537">
    <property type="entry name" value="UbiA_prenyltransferase"/>
</dbReference>
<evidence type="ECO:0000256" key="2">
    <source>
        <dbReference type="ARBA" id="ARBA00022692"/>
    </source>
</evidence>
<sequence length="298" mass="34554">MFKSSSWKHLRITFSYYLMPVFWFALALAPNIDAERIVWVWVVLHLFLYPSSNGYNSYFDKDEGSIGGLKHPPRVTGGLYYLSLVFFLLALGTALMVNFAFCTMAGVYGLVSMAYSHPSIRLKKYPYLSWLTAGAFQGYFTFAMTYAGLSDFGWEVFLRPGVYIPGLLTTSLLLGSYPLTQVYQHEEDSRRGDITLSLRLGIKGTFAFSAAWFLFSGLAFVWYFMGKNQDWAFWTFLAAMLPVVFYFFIWFLLVRKNSGKYINYTMTMWMNRISATALNLFFVYYFFKNTQVLQLMNY</sequence>
<keyword evidence="3 5" id="KW-1133">Transmembrane helix</keyword>
<comment type="subcellular location">
    <subcellularLocation>
        <location evidence="1">Membrane</location>
        <topology evidence="1">Multi-pass membrane protein</topology>
    </subcellularLocation>
</comment>
<evidence type="ECO:0000256" key="1">
    <source>
        <dbReference type="ARBA" id="ARBA00004141"/>
    </source>
</evidence>
<dbReference type="EMBL" id="JBHSJJ010000015">
    <property type="protein sequence ID" value="MFC4874064.1"/>
    <property type="molecule type" value="Genomic_DNA"/>
</dbReference>
<feature type="transmembrane region" description="Helical" evidence="5">
    <location>
        <begin position="266"/>
        <end position="287"/>
    </location>
</feature>
<evidence type="ECO:0000256" key="3">
    <source>
        <dbReference type="ARBA" id="ARBA00022989"/>
    </source>
</evidence>
<feature type="transmembrane region" description="Helical" evidence="5">
    <location>
        <begin position="161"/>
        <end position="179"/>
    </location>
</feature>